<keyword evidence="2" id="KW-0808">Transferase</keyword>
<dbReference type="OrthoDB" id="7265025at2"/>
<proteinExistence type="predicted"/>
<accession>A0A1I7NHV2</accession>
<dbReference type="PANTHER" id="PTHR43685:SF2">
    <property type="entry name" value="GLYCOSYLTRANSFERASE 2-LIKE DOMAIN-CONTAINING PROTEIN"/>
    <property type="match status" value="1"/>
</dbReference>
<dbReference type="PANTHER" id="PTHR43685">
    <property type="entry name" value="GLYCOSYLTRANSFERASE"/>
    <property type="match status" value="1"/>
</dbReference>
<dbReference type="Proteomes" id="UP000199423">
    <property type="component" value="Unassembled WGS sequence"/>
</dbReference>
<reference evidence="3" key="1">
    <citation type="submission" date="2016-10" db="EMBL/GenBank/DDBJ databases">
        <authorList>
            <person name="Varghese N."/>
            <person name="Submissions S."/>
        </authorList>
    </citation>
    <scope>NUCLEOTIDE SEQUENCE [LARGE SCALE GENOMIC DNA]</scope>
    <source>
        <strain evidence="3">DSM 1565</strain>
    </source>
</reference>
<gene>
    <name evidence="2" type="ORF">SAMN04488557_2259</name>
</gene>
<dbReference type="InterPro" id="IPR029044">
    <property type="entry name" value="Nucleotide-diphossugar_trans"/>
</dbReference>
<dbReference type="AlphaFoldDB" id="A0A1I7NHV2"/>
<sequence>MIEFSIVVPFYNAEETLDLCLQSLKKLEYPSSQYEVILVDNNSTDGSAAIARESGFRCLREVDYQSSYAARNTGIRASKGTFIAFTDADCIVDPKWLTAFHEQVHKDSAGCFAGEILPYEPGSLIERFSARIGLLRQKGPLSGWHFKPFAQTANAVYRRKVLDEIGYFDPQLKSGGDAVLSWKMLDSTSYGIEFVPDAIIHHKHRTDIDSLWEQFRKYGTAKARWRDAQKKFVPPVVTELERNILAQATQAIEQLQSAKLDESKHIDPVLKIVTQAAHLNGYLQELLLRATGTSDLTSAVNEALNKPTHGQQGGEVNFWRSISQRIRGDR</sequence>
<dbReference type="InterPro" id="IPR001173">
    <property type="entry name" value="Glyco_trans_2-like"/>
</dbReference>
<evidence type="ECO:0000259" key="1">
    <source>
        <dbReference type="Pfam" id="PF00535"/>
    </source>
</evidence>
<dbReference type="EMBL" id="FPCH01000002">
    <property type="protein sequence ID" value="SFV34228.1"/>
    <property type="molecule type" value="Genomic_DNA"/>
</dbReference>
<protein>
    <submittedName>
        <fullName evidence="2">Glycosyltransferase, GT2 family</fullName>
    </submittedName>
</protein>
<evidence type="ECO:0000313" key="2">
    <source>
        <dbReference type="EMBL" id="SFV34228.1"/>
    </source>
</evidence>
<dbReference type="RefSeq" id="WP_092867762.1">
    <property type="nucleotide sequence ID" value="NZ_FPCH01000002.1"/>
</dbReference>
<keyword evidence="3" id="KW-1185">Reference proteome</keyword>
<feature type="domain" description="Glycosyltransferase 2-like" evidence="1">
    <location>
        <begin position="5"/>
        <end position="166"/>
    </location>
</feature>
<organism evidence="2 3">
    <name type="scientific">Hyphomicrobium facile</name>
    <dbReference type="NCBI Taxonomy" id="51670"/>
    <lineage>
        <taxon>Bacteria</taxon>
        <taxon>Pseudomonadati</taxon>
        <taxon>Pseudomonadota</taxon>
        <taxon>Alphaproteobacteria</taxon>
        <taxon>Hyphomicrobiales</taxon>
        <taxon>Hyphomicrobiaceae</taxon>
        <taxon>Hyphomicrobium</taxon>
    </lineage>
</organism>
<evidence type="ECO:0000313" key="3">
    <source>
        <dbReference type="Proteomes" id="UP000199423"/>
    </source>
</evidence>
<dbReference type="Pfam" id="PF00535">
    <property type="entry name" value="Glycos_transf_2"/>
    <property type="match status" value="1"/>
</dbReference>
<name>A0A1I7NHV2_9HYPH</name>
<dbReference type="SUPFAM" id="SSF53448">
    <property type="entry name" value="Nucleotide-diphospho-sugar transferases"/>
    <property type="match status" value="1"/>
</dbReference>
<dbReference type="Gene3D" id="3.90.550.10">
    <property type="entry name" value="Spore Coat Polysaccharide Biosynthesis Protein SpsA, Chain A"/>
    <property type="match status" value="1"/>
</dbReference>
<dbReference type="GO" id="GO:0016740">
    <property type="term" value="F:transferase activity"/>
    <property type="evidence" value="ECO:0007669"/>
    <property type="project" value="UniProtKB-KW"/>
</dbReference>
<dbReference type="STRING" id="51670.SAMN04488557_2259"/>
<dbReference type="InterPro" id="IPR050834">
    <property type="entry name" value="Glycosyltransf_2"/>
</dbReference>